<dbReference type="AlphaFoldDB" id="A0A5N1JBN6"/>
<keyword evidence="2" id="KW-1185">Reference proteome</keyword>
<evidence type="ECO:0000313" key="2">
    <source>
        <dbReference type="Proteomes" id="UP000326344"/>
    </source>
</evidence>
<proteinExistence type="predicted"/>
<reference evidence="1 2" key="1">
    <citation type="submission" date="2019-09" db="EMBL/GenBank/DDBJ databases">
        <title>Genome Sequence of Larkinella sp MA1.</title>
        <authorList>
            <person name="Srinivasan S."/>
        </authorList>
    </citation>
    <scope>NUCLEOTIDE SEQUENCE [LARGE SCALE GENOMIC DNA]</scope>
    <source>
        <strain evidence="1 2">MA1</strain>
    </source>
</reference>
<sequence length="165" mass="18703">MPKTVLLYPECHADTALIRFLVKDENLLIHSAGTEVAKDMQIGIQSADVVVGIIDNDKVKPRYFDLFVKLNEQNKTCFMHKPDSAEYVIIIDKAIESFLIWNAEQVNLDLALYGFPIKPKLLGEKLKTPSIQTDPNYLQLLTDLQTRQAPGFITLENILNDFLTP</sequence>
<gene>
    <name evidence="1" type="ORF">F0P93_20835</name>
</gene>
<comment type="caution">
    <text evidence="1">The sequence shown here is derived from an EMBL/GenBank/DDBJ whole genome shotgun (WGS) entry which is preliminary data.</text>
</comment>
<organism evidence="1 2">
    <name type="scientific">Larkinella humicola</name>
    <dbReference type="NCBI Taxonomy" id="2607654"/>
    <lineage>
        <taxon>Bacteria</taxon>
        <taxon>Pseudomonadati</taxon>
        <taxon>Bacteroidota</taxon>
        <taxon>Cytophagia</taxon>
        <taxon>Cytophagales</taxon>
        <taxon>Spirosomataceae</taxon>
        <taxon>Larkinella</taxon>
    </lineage>
</organism>
<dbReference type="Proteomes" id="UP000326344">
    <property type="component" value="Unassembled WGS sequence"/>
</dbReference>
<name>A0A5N1JBN6_9BACT</name>
<evidence type="ECO:0000313" key="1">
    <source>
        <dbReference type="EMBL" id="KAA9349891.1"/>
    </source>
</evidence>
<protein>
    <submittedName>
        <fullName evidence="1">Uncharacterized protein</fullName>
    </submittedName>
</protein>
<accession>A0A5N1JBN6</accession>
<dbReference type="EMBL" id="VTWS01000005">
    <property type="protein sequence ID" value="KAA9349891.1"/>
    <property type="molecule type" value="Genomic_DNA"/>
</dbReference>
<dbReference type="RefSeq" id="WP_150879520.1">
    <property type="nucleotide sequence ID" value="NZ_VTWS01000005.1"/>
</dbReference>